<dbReference type="InterPro" id="IPR002701">
    <property type="entry name" value="CM_II_prokaryot"/>
</dbReference>
<evidence type="ECO:0000259" key="2">
    <source>
        <dbReference type="PROSITE" id="PS51168"/>
    </source>
</evidence>
<evidence type="ECO:0000313" key="3">
    <source>
        <dbReference type="EMBL" id="MFD2170009.1"/>
    </source>
</evidence>
<gene>
    <name evidence="3" type="ORF">ACFSOY_08370</name>
</gene>
<dbReference type="SMART" id="SM00830">
    <property type="entry name" value="CM_2"/>
    <property type="match status" value="1"/>
</dbReference>
<dbReference type="InterPro" id="IPR036979">
    <property type="entry name" value="CM_dom_sf"/>
</dbReference>
<dbReference type="Pfam" id="PF01817">
    <property type="entry name" value="CM_2"/>
    <property type="match status" value="1"/>
</dbReference>
<protein>
    <submittedName>
        <fullName evidence="3">Chorismate mutase</fullName>
    </submittedName>
</protein>
<dbReference type="PANTHER" id="PTHR38041">
    <property type="entry name" value="CHORISMATE MUTASE"/>
    <property type="match status" value="1"/>
</dbReference>
<dbReference type="PROSITE" id="PS51168">
    <property type="entry name" value="CHORISMATE_MUT_2"/>
    <property type="match status" value="1"/>
</dbReference>
<comment type="caution">
    <text evidence="3">The sequence shown here is derived from an EMBL/GenBank/DDBJ whole genome shotgun (WGS) entry which is preliminary data.</text>
</comment>
<accession>A0ABW4ZXE1</accession>
<reference evidence="4" key="1">
    <citation type="journal article" date="2019" name="Int. J. Syst. Evol. Microbiol.">
        <title>The Global Catalogue of Microorganisms (GCM) 10K type strain sequencing project: providing services to taxonomists for standard genome sequencing and annotation.</title>
        <authorList>
            <consortium name="The Broad Institute Genomics Platform"/>
            <consortium name="The Broad Institute Genome Sequencing Center for Infectious Disease"/>
            <person name="Wu L."/>
            <person name="Ma J."/>
        </authorList>
    </citation>
    <scope>NUCLEOTIDE SEQUENCE [LARGE SCALE GENOMIC DNA]</scope>
    <source>
        <strain evidence="4">CGMCC 1.13574</strain>
    </source>
</reference>
<keyword evidence="4" id="KW-1185">Reference proteome</keyword>
<evidence type="ECO:0000256" key="1">
    <source>
        <dbReference type="ARBA" id="ARBA00023235"/>
    </source>
</evidence>
<dbReference type="Proteomes" id="UP001597343">
    <property type="component" value="Unassembled WGS sequence"/>
</dbReference>
<sequence length="95" mass="11418">MIECKSIEEVRDCINRIDDQIVRLIAERSQYVSEAIKYKKLPQEVNVPRRNEEIIQRVRELSNHYGLDPIIAEGVYRSMIHEFVQFQMKELEKRI</sequence>
<evidence type="ECO:0000313" key="4">
    <source>
        <dbReference type="Proteomes" id="UP001597343"/>
    </source>
</evidence>
<dbReference type="PANTHER" id="PTHR38041:SF1">
    <property type="entry name" value="CHORISMATE MUTASE"/>
    <property type="match status" value="1"/>
</dbReference>
<dbReference type="SUPFAM" id="SSF48600">
    <property type="entry name" value="Chorismate mutase II"/>
    <property type="match status" value="1"/>
</dbReference>
<dbReference type="Gene3D" id="1.20.59.10">
    <property type="entry name" value="Chorismate mutase"/>
    <property type="match status" value="1"/>
</dbReference>
<feature type="domain" description="Chorismate mutase" evidence="2">
    <location>
        <begin position="1"/>
        <end position="91"/>
    </location>
</feature>
<keyword evidence="1" id="KW-0413">Isomerase</keyword>
<dbReference type="InterPro" id="IPR051331">
    <property type="entry name" value="Chorismate_mutase-related"/>
</dbReference>
<dbReference type="EMBL" id="JBHUIO010000005">
    <property type="protein sequence ID" value="MFD2170009.1"/>
    <property type="molecule type" value="Genomic_DNA"/>
</dbReference>
<dbReference type="InterPro" id="IPR036263">
    <property type="entry name" value="Chorismate_II_sf"/>
</dbReference>
<organism evidence="3 4">
    <name type="scientific">Tumebacillus lipolyticus</name>
    <dbReference type="NCBI Taxonomy" id="1280370"/>
    <lineage>
        <taxon>Bacteria</taxon>
        <taxon>Bacillati</taxon>
        <taxon>Bacillota</taxon>
        <taxon>Bacilli</taxon>
        <taxon>Bacillales</taxon>
        <taxon>Alicyclobacillaceae</taxon>
        <taxon>Tumebacillus</taxon>
    </lineage>
</organism>
<proteinExistence type="predicted"/>
<name>A0ABW4ZXE1_9BACL</name>
<dbReference type="RefSeq" id="WP_386045601.1">
    <property type="nucleotide sequence ID" value="NZ_JBHUIO010000005.1"/>
</dbReference>